<accession>A0A1H2HSQ9</accession>
<dbReference type="Gene3D" id="1.25.40.10">
    <property type="entry name" value="Tetratricopeptide repeat domain"/>
    <property type="match status" value="1"/>
</dbReference>
<name>A0A1H2HSQ9_9GAMM</name>
<proteinExistence type="predicted"/>
<sequence length="476" mass="54051">MRLFNLVLPLALVGVLLSLPVQARGLEQIRYELFKNPQADVEADLRRLVARGDHAAMHLLGDVLSKAEVSGHGETISLFKAAFDRGQGEVTALGALASLMERYPYWREQYREYFRQALQLYPHDRDRQTLAATLSVFLTYPELFAADDAERLIVLHQRSCLIDCGTELYWAILAERQGDMQTADHHYRTAMFTDARAAERYYNFLGPQQDQVFPRVARELEPHVEEMSADAINQIGRVLDRISDLYRIDEDVAEWKRREQAELLGIELEPSPPGYVAESERLRHEALRWAEHAAARNWLPALISRFYFMTSMPDNFSGAEAMELIDRISLQDPVRARSLRASALMVTNWKTLNPGKAHELIQALIAEGNTEGYMLLADLHTRGGLDEPDQQAALKLYQQMAERGSAAAYYRQAALFTSGRAICHDHTRAYAYAMVAVDFGTVRARGLMRQLESHLSEAEKSRALAIRNSIIREFGI</sequence>
<dbReference type="Proteomes" id="UP000243924">
    <property type="component" value="Chromosome I"/>
</dbReference>
<dbReference type="SUPFAM" id="SSF81901">
    <property type="entry name" value="HCP-like"/>
    <property type="match status" value="1"/>
</dbReference>
<protein>
    <submittedName>
        <fullName evidence="1">Alginate biosynthesis protein AlgK</fullName>
    </submittedName>
</protein>
<dbReference type="STRING" id="1434072.SAMN05216210_3283"/>
<dbReference type="AlphaFoldDB" id="A0A1H2HSQ9"/>
<dbReference type="RefSeq" id="WP_092389013.1">
    <property type="nucleotide sequence ID" value="NZ_LT629787.1"/>
</dbReference>
<organism evidence="1 2">
    <name type="scientific">Halopseudomonas salegens</name>
    <dbReference type="NCBI Taxonomy" id="1434072"/>
    <lineage>
        <taxon>Bacteria</taxon>
        <taxon>Pseudomonadati</taxon>
        <taxon>Pseudomonadota</taxon>
        <taxon>Gammaproteobacteria</taxon>
        <taxon>Pseudomonadales</taxon>
        <taxon>Pseudomonadaceae</taxon>
        <taxon>Halopseudomonas</taxon>
    </lineage>
</organism>
<dbReference type="InterPro" id="IPR011990">
    <property type="entry name" value="TPR-like_helical_dom_sf"/>
</dbReference>
<gene>
    <name evidence="1" type="ORF">SAMN05216210_3283</name>
</gene>
<keyword evidence="2" id="KW-1185">Reference proteome</keyword>
<dbReference type="EMBL" id="LT629787">
    <property type="protein sequence ID" value="SDU34923.1"/>
    <property type="molecule type" value="Genomic_DNA"/>
</dbReference>
<evidence type="ECO:0000313" key="2">
    <source>
        <dbReference type="Proteomes" id="UP000243924"/>
    </source>
</evidence>
<reference evidence="2" key="1">
    <citation type="submission" date="2016-10" db="EMBL/GenBank/DDBJ databases">
        <authorList>
            <person name="Varghese N."/>
            <person name="Submissions S."/>
        </authorList>
    </citation>
    <scope>NUCLEOTIDE SEQUENCE [LARGE SCALE GENOMIC DNA]</scope>
    <source>
        <strain evidence="2">CECT 8338</strain>
    </source>
</reference>
<evidence type="ECO:0000313" key="1">
    <source>
        <dbReference type="EMBL" id="SDU34923.1"/>
    </source>
</evidence>
<dbReference type="OrthoDB" id="6074988at2"/>